<evidence type="ECO:0000256" key="7">
    <source>
        <dbReference type="ARBA" id="ARBA00022741"/>
    </source>
</evidence>
<keyword evidence="7" id="KW-0547">Nucleotide-binding</keyword>
<feature type="transmembrane region" description="Helical" evidence="15">
    <location>
        <begin position="502"/>
        <end position="522"/>
    </location>
</feature>
<evidence type="ECO:0000256" key="4">
    <source>
        <dbReference type="ARBA" id="ARBA00012201"/>
    </source>
</evidence>
<dbReference type="InterPro" id="IPR001054">
    <property type="entry name" value="A/G_cyclase"/>
</dbReference>
<dbReference type="GO" id="GO:0005524">
    <property type="term" value="F:ATP binding"/>
    <property type="evidence" value="ECO:0007669"/>
    <property type="project" value="UniProtKB-KW"/>
</dbReference>
<keyword evidence="5 15" id="KW-0812">Transmembrane</keyword>
<comment type="catalytic activity">
    <reaction evidence="1">
        <text>ATP = 3',5'-cyclic AMP + diphosphate</text>
        <dbReference type="Rhea" id="RHEA:15389"/>
        <dbReference type="ChEBI" id="CHEBI:30616"/>
        <dbReference type="ChEBI" id="CHEBI:33019"/>
        <dbReference type="ChEBI" id="CHEBI:58165"/>
        <dbReference type="EC" id="4.6.1.1"/>
    </reaction>
</comment>
<dbReference type="FunFam" id="3.30.70.1230:FF:000024">
    <property type="entry name" value="ACXA, isoform A"/>
    <property type="match status" value="1"/>
</dbReference>
<feature type="domain" description="Guanylate cyclase" evidence="16">
    <location>
        <begin position="233"/>
        <end position="360"/>
    </location>
</feature>
<evidence type="ECO:0000256" key="15">
    <source>
        <dbReference type="SAM" id="Phobius"/>
    </source>
</evidence>
<comment type="cofactor">
    <cofactor evidence="2">
        <name>Mg(2+)</name>
        <dbReference type="ChEBI" id="CHEBI:18420"/>
    </cofactor>
</comment>
<dbReference type="PANTHER" id="PTHR45627:SF23">
    <property type="entry name" value="AT30656P-RELATED"/>
    <property type="match status" value="1"/>
</dbReference>
<evidence type="ECO:0000256" key="8">
    <source>
        <dbReference type="ARBA" id="ARBA00022840"/>
    </source>
</evidence>
<dbReference type="GO" id="GO:0035556">
    <property type="term" value="P:intracellular signal transduction"/>
    <property type="evidence" value="ECO:0007669"/>
    <property type="project" value="InterPro"/>
</dbReference>
<keyword evidence="13 14" id="KW-0456">Lyase</keyword>
<sequence length="1026" mass="117650">MQCKLSYGKELRWDYQFLRKKCKEVGIEDEFHYHQMRLRANNVYVFQALHAFLTLLHCGLLIATCMHLQLVYIDIICYMVSAVIVIVAMWVNVNVKLGLKYKWLKYVTSTTAALCVLLVGSLNLGEHSRFGETIENLFYYISLNMMCTYFLIMREIVVRASFLDRHQYVMEDIALRSARATERIFLHTILPPQIAQPIQDEIRNRIKIGQKHHDLPSNKRDRVIAIQMHPDVSILYADIVNYTHLTTTLSVKELVTLLHELYARFDNAASRYAVQRIKFLGDCYYCVAGLIKPDPAHAICCVNLGLCMIDIIREVRDEVQIGIDIRVGVHSGSLFAGVLGSAKLQYDIWGQDVLIANKLEATGMPGQVHVSERTLQMVKNMYEVYPGTKAARTDAFLQKHNIITYLIISINDKGKRTELDSESNDSFNVIQHQESSSGLVLSEELKKMPLGPNGFSLLVGKLFNLKNHQELPSMSRVEIGTFFLNFRNPALEYNYLHQPDYMFKYSVLLAWCCAMSLIYLHLLFDDKHNSSGLYFDLLTFVTLSLILLLAWYKKICFWRYSMHCHNYSRLSCALFRMADSLQCSLLKRITVYTYFMITYILIVYMILDNCNEAEFQLAMIESIVYKYEQDAKCFSSWQLSCSVVLIIFMTIIFTRIPFTMKIIASLFISVIYSSIFLFQFDDVINDGGATNPYFPPEYAHLIMIIITLCTLYLQERQAEFNNKINYKWREELLKKQEDARITDQSITILLHNILPAHVVNIYLTSVAKCELYYEDYEMVAVMFASLQNFDLTLPNLHILNDIIVHFDQILYFYREDNLVEKIKIVGCTYMAACGLDLRFSSLISNGTGRGDSVFQEIHRERVSDESAQMANYTLTEKREEVVLVLTTFALDLMRTLWVCKNNYMNLSMDRAVFNADISIGISCGEVMAGVVGASQVHYDIWGNAVNMASRMDSTGVAGEIQVTEETAVILSKYGIECNYRGMTFVKGLGMLPTYFVGITSSFEFVNIGEKSLMSNASNPHSSETST</sequence>
<feature type="transmembrane region" description="Helical" evidence="15">
    <location>
        <begin position="103"/>
        <end position="125"/>
    </location>
</feature>
<keyword evidence="6" id="KW-0479">Metal-binding</keyword>
<keyword evidence="11" id="KW-0115">cAMP biosynthesis</keyword>
<name>A0A0Q9XQE2_DROMO</name>
<feature type="transmembrane region" description="Helical" evidence="15">
    <location>
        <begin position="70"/>
        <end position="91"/>
    </location>
</feature>
<evidence type="ECO:0000256" key="2">
    <source>
        <dbReference type="ARBA" id="ARBA00001946"/>
    </source>
</evidence>
<dbReference type="InterPro" id="IPR029787">
    <property type="entry name" value="Nucleotide_cyclase"/>
</dbReference>
<evidence type="ECO:0000256" key="11">
    <source>
        <dbReference type="ARBA" id="ARBA00022998"/>
    </source>
</evidence>
<dbReference type="GO" id="GO:0005886">
    <property type="term" value="C:plasma membrane"/>
    <property type="evidence" value="ECO:0007669"/>
    <property type="project" value="TreeGrafter"/>
</dbReference>
<gene>
    <name evidence="17" type="primary">Dmoj\GI13927</name>
    <name evidence="17" type="ORF">Dmoj_GI13927</name>
</gene>
<dbReference type="EC" id="4.6.1.1" evidence="4"/>
<dbReference type="SMART" id="SM00044">
    <property type="entry name" value="CYCc"/>
    <property type="match status" value="2"/>
</dbReference>
<dbReference type="AlphaFoldDB" id="A0A0Q9XQE2"/>
<feature type="transmembrane region" description="Helical" evidence="15">
    <location>
        <begin position="634"/>
        <end position="653"/>
    </location>
</feature>
<feature type="transmembrane region" description="Helical" evidence="15">
    <location>
        <begin position="534"/>
        <end position="552"/>
    </location>
</feature>
<dbReference type="PROSITE" id="PS50125">
    <property type="entry name" value="GUANYLATE_CYCLASE_2"/>
    <property type="match status" value="2"/>
</dbReference>
<protein>
    <recommendedName>
        <fullName evidence="4">adenylate cyclase</fullName>
        <ecNumber evidence="4">4.6.1.1</ecNumber>
    </recommendedName>
</protein>
<dbReference type="GO" id="GO:0004016">
    <property type="term" value="F:adenylate cyclase activity"/>
    <property type="evidence" value="ECO:0007669"/>
    <property type="project" value="UniProtKB-EC"/>
</dbReference>
<proteinExistence type="inferred from homology"/>
<feature type="transmembrane region" description="Helical" evidence="15">
    <location>
        <begin position="698"/>
        <end position="714"/>
    </location>
</feature>
<dbReference type="Gene3D" id="3.30.70.1230">
    <property type="entry name" value="Nucleotide cyclase"/>
    <property type="match status" value="2"/>
</dbReference>
<evidence type="ECO:0000256" key="3">
    <source>
        <dbReference type="ARBA" id="ARBA00004141"/>
    </source>
</evidence>
<evidence type="ECO:0000313" key="17">
    <source>
        <dbReference type="EMBL" id="KRG06753.1"/>
    </source>
</evidence>
<evidence type="ECO:0000256" key="12">
    <source>
        <dbReference type="ARBA" id="ARBA00023136"/>
    </source>
</evidence>
<dbReference type="GO" id="GO:0007189">
    <property type="term" value="P:adenylate cyclase-activating G protein-coupled receptor signaling pathway"/>
    <property type="evidence" value="ECO:0007669"/>
    <property type="project" value="TreeGrafter"/>
</dbReference>
<keyword evidence="8" id="KW-0067">ATP-binding</keyword>
<dbReference type="CDD" id="cd07302">
    <property type="entry name" value="CHD"/>
    <property type="match status" value="2"/>
</dbReference>
<evidence type="ECO:0000256" key="1">
    <source>
        <dbReference type="ARBA" id="ARBA00001593"/>
    </source>
</evidence>
<comment type="similarity">
    <text evidence="14">Belongs to the adenylyl cyclase class-4/guanylyl cyclase family.</text>
</comment>
<dbReference type="EMBL" id="CH933809">
    <property type="protein sequence ID" value="KRG06753.1"/>
    <property type="molecule type" value="Genomic_DNA"/>
</dbReference>
<dbReference type="PROSITE" id="PS00452">
    <property type="entry name" value="GUANYLATE_CYCLASE_1"/>
    <property type="match status" value="1"/>
</dbReference>
<dbReference type="InterPro" id="IPR018297">
    <property type="entry name" value="A/G_cyclase_CS"/>
</dbReference>
<keyword evidence="10 15" id="KW-1133">Transmembrane helix</keyword>
<feature type="transmembrane region" description="Helical" evidence="15">
    <location>
        <begin position="660"/>
        <end position="678"/>
    </location>
</feature>
<accession>A0A0Q9XQE2</accession>
<evidence type="ECO:0000256" key="6">
    <source>
        <dbReference type="ARBA" id="ARBA00022723"/>
    </source>
</evidence>
<evidence type="ECO:0000256" key="13">
    <source>
        <dbReference type="ARBA" id="ARBA00023239"/>
    </source>
</evidence>
<dbReference type="SUPFAM" id="SSF55073">
    <property type="entry name" value="Nucleotide cyclase"/>
    <property type="match status" value="2"/>
</dbReference>
<keyword evidence="18" id="KW-1185">Reference proteome</keyword>
<feature type="transmembrane region" description="Helical" evidence="15">
    <location>
        <begin position="589"/>
        <end position="607"/>
    </location>
</feature>
<evidence type="ECO:0000256" key="14">
    <source>
        <dbReference type="RuleBase" id="RU000405"/>
    </source>
</evidence>
<dbReference type="Proteomes" id="UP000009192">
    <property type="component" value="Unassembled WGS sequence"/>
</dbReference>
<dbReference type="PANTHER" id="PTHR45627">
    <property type="entry name" value="ADENYLATE CYCLASE TYPE 1"/>
    <property type="match status" value="1"/>
</dbReference>
<evidence type="ECO:0000313" key="18">
    <source>
        <dbReference type="Proteomes" id="UP000009192"/>
    </source>
</evidence>
<keyword evidence="12 15" id="KW-0472">Membrane</keyword>
<evidence type="ECO:0000259" key="16">
    <source>
        <dbReference type="PROSITE" id="PS50125"/>
    </source>
</evidence>
<evidence type="ECO:0000256" key="10">
    <source>
        <dbReference type="ARBA" id="ARBA00022989"/>
    </source>
</evidence>
<comment type="subcellular location">
    <subcellularLocation>
        <location evidence="3">Membrane</location>
        <topology evidence="3">Multi-pass membrane protein</topology>
    </subcellularLocation>
</comment>
<feature type="transmembrane region" description="Helical" evidence="15">
    <location>
        <begin position="137"/>
        <end position="157"/>
    </location>
</feature>
<dbReference type="OrthoDB" id="10006362at2759"/>
<dbReference type="GO" id="GO:0006171">
    <property type="term" value="P:cAMP biosynthetic process"/>
    <property type="evidence" value="ECO:0007669"/>
    <property type="project" value="UniProtKB-KW"/>
</dbReference>
<keyword evidence="9" id="KW-0460">Magnesium</keyword>
<dbReference type="GO" id="GO:0046872">
    <property type="term" value="F:metal ion binding"/>
    <property type="evidence" value="ECO:0007669"/>
    <property type="project" value="UniProtKB-KW"/>
</dbReference>
<feature type="domain" description="Guanylate cyclase" evidence="16">
    <location>
        <begin position="770"/>
        <end position="952"/>
    </location>
</feature>
<evidence type="ECO:0000256" key="5">
    <source>
        <dbReference type="ARBA" id="ARBA00022692"/>
    </source>
</evidence>
<evidence type="ECO:0000256" key="9">
    <source>
        <dbReference type="ARBA" id="ARBA00022842"/>
    </source>
</evidence>
<dbReference type="Pfam" id="PF00211">
    <property type="entry name" value="Guanylate_cyc"/>
    <property type="match status" value="2"/>
</dbReference>
<reference evidence="17 18" key="1">
    <citation type="journal article" date="2007" name="Nature">
        <title>Evolution of genes and genomes on the Drosophila phylogeny.</title>
        <authorList>
            <consortium name="Drosophila 12 Genomes Consortium"/>
            <person name="Clark A.G."/>
            <person name="Eisen M.B."/>
            <person name="Smith D.R."/>
            <person name="Bergman C.M."/>
            <person name="Oliver B."/>
            <person name="Markow T.A."/>
            <person name="Kaufman T.C."/>
            <person name="Kellis M."/>
            <person name="Gelbart W."/>
            <person name="Iyer V.N."/>
            <person name="Pollard D.A."/>
            <person name="Sackton T.B."/>
            <person name="Larracuente A.M."/>
            <person name="Singh N.D."/>
            <person name="Abad J.P."/>
            <person name="Abt D.N."/>
            <person name="Adryan B."/>
            <person name="Aguade M."/>
            <person name="Akashi H."/>
            <person name="Anderson W.W."/>
            <person name="Aquadro C.F."/>
            <person name="Ardell D.H."/>
            <person name="Arguello R."/>
            <person name="Artieri C.G."/>
            <person name="Barbash D.A."/>
            <person name="Barker D."/>
            <person name="Barsanti P."/>
            <person name="Batterham P."/>
            <person name="Batzoglou S."/>
            <person name="Begun D."/>
            <person name="Bhutkar A."/>
            <person name="Blanco E."/>
            <person name="Bosak S.A."/>
            <person name="Bradley R.K."/>
            <person name="Brand A.D."/>
            <person name="Brent M.R."/>
            <person name="Brooks A.N."/>
            <person name="Brown R.H."/>
            <person name="Butlin R.K."/>
            <person name="Caggese C."/>
            <person name="Calvi B.R."/>
            <person name="Bernardo de Carvalho A."/>
            <person name="Caspi A."/>
            <person name="Castrezana S."/>
            <person name="Celniker S.E."/>
            <person name="Chang J.L."/>
            <person name="Chapple C."/>
            <person name="Chatterji S."/>
            <person name="Chinwalla A."/>
            <person name="Civetta A."/>
            <person name="Clifton S.W."/>
            <person name="Comeron J.M."/>
            <person name="Costello J.C."/>
            <person name="Coyne J.A."/>
            <person name="Daub J."/>
            <person name="David R.G."/>
            <person name="Delcher A.L."/>
            <person name="Delehaunty K."/>
            <person name="Do C.B."/>
            <person name="Ebling H."/>
            <person name="Edwards K."/>
            <person name="Eickbush T."/>
            <person name="Evans J.D."/>
            <person name="Filipski A."/>
            <person name="Findeiss S."/>
            <person name="Freyhult E."/>
            <person name="Fulton L."/>
            <person name="Fulton R."/>
            <person name="Garcia A.C."/>
            <person name="Gardiner A."/>
            <person name="Garfield D.A."/>
            <person name="Garvin B.E."/>
            <person name="Gibson G."/>
            <person name="Gilbert D."/>
            <person name="Gnerre S."/>
            <person name="Godfrey J."/>
            <person name="Good R."/>
            <person name="Gotea V."/>
            <person name="Gravely B."/>
            <person name="Greenberg A.J."/>
            <person name="Griffiths-Jones S."/>
            <person name="Gross S."/>
            <person name="Guigo R."/>
            <person name="Gustafson E.A."/>
            <person name="Haerty W."/>
            <person name="Hahn M.W."/>
            <person name="Halligan D.L."/>
            <person name="Halpern A.L."/>
            <person name="Halter G.M."/>
            <person name="Han M.V."/>
            <person name="Heger A."/>
            <person name="Hillier L."/>
            <person name="Hinrichs A.S."/>
            <person name="Holmes I."/>
            <person name="Hoskins R.A."/>
            <person name="Hubisz M.J."/>
            <person name="Hultmark D."/>
            <person name="Huntley M.A."/>
            <person name="Jaffe D.B."/>
            <person name="Jagadeeshan S."/>
            <person name="Jeck W.R."/>
            <person name="Johnson J."/>
            <person name="Jones C.D."/>
            <person name="Jordan W.C."/>
            <person name="Karpen G.H."/>
            <person name="Kataoka E."/>
            <person name="Keightley P.D."/>
            <person name="Kheradpour P."/>
            <person name="Kirkness E.F."/>
            <person name="Koerich L.B."/>
            <person name="Kristiansen K."/>
            <person name="Kudrna D."/>
            <person name="Kulathinal R.J."/>
            <person name="Kumar S."/>
            <person name="Kwok R."/>
            <person name="Lander E."/>
            <person name="Langley C.H."/>
            <person name="Lapoint R."/>
            <person name="Lazzaro B.P."/>
            <person name="Lee S.J."/>
            <person name="Levesque L."/>
            <person name="Li R."/>
            <person name="Lin C.F."/>
            <person name="Lin M.F."/>
            <person name="Lindblad-Toh K."/>
            <person name="Llopart A."/>
            <person name="Long M."/>
            <person name="Low L."/>
            <person name="Lozovsky E."/>
            <person name="Lu J."/>
            <person name="Luo M."/>
            <person name="Machado C.A."/>
            <person name="Makalowski W."/>
            <person name="Marzo M."/>
            <person name="Matsuda M."/>
            <person name="Matzkin L."/>
            <person name="McAllister B."/>
            <person name="McBride C.S."/>
            <person name="McKernan B."/>
            <person name="McKernan K."/>
            <person name="Mendez-Lago M."/>
            <person name="Minx P."/>
            <person name="Mollenhauer M.U."/>
            <person name="Montooth K."/>
            <person name="Mount S.M."/>
            <person name="Mu X."/>
            <person name="Myers E."/>
            <person name="Negre B."/>
            <person name="Newfeld S."/>
            <person name="Nielsen R."/>
            <person name="Noor M.A."/>
            <person name="O'Grady P."/>
            <person name="Pachter L."/>
            <person name="Papaceit M."/>
            <person name="Parisi M.J."/>
            <person name="Parisi M."/>
            <person name="Parts L."/>
            <person name="Pedersen J.S."/>
            <person name="Pesole G."/>
            <person name="Phillippy A.M."/>
            <person name="Ponting C.P."/>
            <person name="Pop M."/>
            <person name="Porcelli D."/>
            <person name="Powell J.R."/>
            <person name="Prohaska S."/>
            <person name="Pruitt K."/>
            <person name="Puig M."/>
            <person name="Quesneville H."/>
            <person name="Ram K.R."/>
            <person name="Rand D."/>
            <person name="Rasmussen M.D."/>
            <person name="Reed L.K."/>
            <person name="Reenan R."/>
            <person name="Reily A."/>
            <person name="Remington K.A."/>
            <person name="Rieger T.T."/>
            <person name="Ritchie M.G."/>
            <person name="Robin C."/>
            <person name="Rogers Y.H."/>
            <person name="Rohde C."/>
            <person name="Rozas J."/>
            <person name="Rubenfield M.J."/>
            <person name="Ruiz A."/>
            <person name="Russo S."/>
            <person name="Salzberg S.L."/>
            <person name="Sanchez-Gracia A."/>
            <person name="Saranga D.J."/>
            <person name="Sato H."/>
            <person name="Schaeffer S.W."/>
            <person name="Schatz M.C."/>
            <person name="Schlenke T."/>
            <person name="Schwartz R."/>
            <person name="Segarra C."/>
            <person name="Singh R.S."/>
            <person name="Sirot L."/>
            <person name="Sirota M."/>
            <person name="Sisneros N.B."/>
            <person name="Smith C.D."/>
            <person name="Smith T.F."/>
            <person name="Spieth J."/>
            <person name="Stage D.E."/>
            <person name="Stark A."/>
            <person name="Stephan W."/>
            <person name="Strausberg R.L."/>
            <person name="Strempel S."/>
            <person name="Sturgill D."/>
            <person name="Sutton G."/>
            <person name="Sutton G.G."/>
            <person name="Tao W."/>
            <person name="Teichmann S."/>
            <person name="Tobari Y.N."/>
            <person name="Tomimura Y."/>
            <person name="Tsolas J.M."/>
            <person name="Valente V.L."/>
            <person name="Venter E."/>
            <person name="Venter J.C."/>
            <person name="Vicario S."/>
            <person name="Vieira F.G."/>
            <person name="Vilella A.J."/>
            <person name="Villasante A."/>
            <person name="Walenz B."/>
            <person name="Wang J."/>
            <person name="Wasserman M."/>
            <person name="Watts T."/>
            <person name="Wilson D."/>
            <person name="Wilson R.K."/>
            <person name="Wing R.A."/>
            <person name="Wolfner M.F."/>
            <person name="Wong A."/>
            <person name="Wong G.K."/>
            <person name="Wu C.I."/>
            <person name="Wu G."/>
            <person name="Yamamoto D."/>
            <person name="Yang H.P."/>
            <person name="Yang S.P."/>
            <person name="Yorke J.A."/>
            <person name="Yoshida K."/>
            <person name="Zdobnov E."/>
            <person name="Zhang P."/>
            <person name="Zhang Y."/>
            <person name="Zimin A.V."/>
            <person name="Baldwin J."/>
            <person name="Abdouelleil A."/>
            <person name="Abdulkadir J."/>
            <person name="Abebe A."/>
            <person name="Abera B."/>
            <person name="Abreu J."/>
            <person name="Acer S.C."/>
            <person name="Aftuck L."/>
            <person name="Alexander A."/>
            <person name="An P."/>
            <person name="Anderson E."/>
            <person name="Anderson S."/>
            <person name="Arachi H."/>
            <person name="Azer M."/>
            <person name="Bachantsang P."/>
            <person name="Barry A."/>
            <person name="Bayul T."/>
            <person name="Berlin A."/>
            <person name="Bessette D."/>
            <person name="Bloom T."/>
            <person name="Blye J."/>
            <person name="Boguslavskiy L."/>
            <person name="Bonnet C."/>
            <person name="Boukhgalter B."/>
            <person name="Bourzgui I."/>
            <person name="Brown A."/>
            <person name="Cahill P."/>
            <person name="Channer S."/>
            <person name="Cheshatsang Y."/>
            <person name="Chuda L."/>
            <person name="Citroen M."/>
            <person name="Collymore A."/>
            <person name="Cooke P."/>
            <person name="Costello M."/>
            <person name="D'Aco K."/>
            <person name="Daza R."/>
            <person name="De Haan G."/>
            <person name="DeGray S."/>
            <person name="DeMaso C."/>
            <person name="Dhargay N."/>
            <person name="Dooley K."/>
            <person name="Dooley E."/>
            <person name="Doricent M."/>
            <person name="Dorje P."/>
            <person name="Dorjee K."/>
            <person name="Dupes A."/>
            <person name="Elong R."/>
            <person name="Falk J."/>
            <person name="Farina A."/>
            <person name="Faro S."/>
            <person name="Ferguson D."/>
            <person name="Fisher S."/>
            <person name="Foley C.D."/>
            <person name="Franke A."/>
            <person name="Friedrich D."/>
            <person name="Gadbois L."/>
            <person name="Gearin G."/>
            <person name="Gearin C.R."/>
            <person name="Giannoukos G."/>
            <person name="Goode T."/>
            <person name="Graham J."/>
            <person name="Grandbois E."/>
            <person name="Grewal S."/>
            <person name="Gyaltsen K."/>
            <person name="Hafez N."/>
            <person name="Hagos B."/>
            <person name="Hall J."/>
            <person name="Henson C."/>
            <person name="Hollinger A."/>
            <person name="Honan T."/>
            <person name="Huard M.D."/>
            <person name="Hughes L."/>
            <person name="Hurhula B."/>
            <person name="Husby M.E."/>
            <person name="Kamat A."/>
            <person name="Kanga B."/>
            <person name="Kashin S."/>
            <person name="Khazanovich D."/>
            <person name="Kisner P."/>
            <person name="Lance K."/>
            <person name="Lara M."/>
            <person name="Lee W."/>
            <person name="Lennon N."/>
            <person name="Letendre F."/>
            <person name="LeVine R."/>
            <person name="Lipovsky A."/>
            <person name="Liu X."/>
            <person name="Liu J."/>
            <person name="Liu S."/>
            <person name="Lokyitsang T."/>
            <person name="Lokyitsang Y."/>
            <person name="Lubonja R."/>
            <person name="Lui A."/>
            <person name="MacDonald P."/>
            <person name="Magnisalis V."/>
            <person name="Maru K."/>
            <person name="Matthews C."/>
            <person name="McCusker W."/>
            <person name="McDonough S."/>
            <person name="Mehta T."/>
            <person name="Meldrim J."/>
            <person name="Meneus L."/>
            <person name="Mihai O."/>
            <person name="Mihalev A."/>
            <person name="Mihova T."/>
            <person name="Mittelman R."/>
            <person name="Mlenga V."/>
            <person name="Montmayeur A."/>
            <person name="Mulrain L."/>
            <person name="Navidi A."/>
            <person name="Naylor J."/>
            <person name="Negash T."/>
            <person name="Nguyen T."/>
            <person name="Nguyen N."/>
            <person name="Nicol R."/>
            <person name="Norbu C."/>
            <person name="Norbu N."/>
            <person name="Novod N."/>
            <person name="O'Neill B."/>
            <person name="Osman S."/>
            <person name="Markiewicz E."/>
            <person name="Oyono O.L."/>
            <person name="Patti C."/>
            <person name="Phunkhang P."/>
            <person name="Pierre F."/>
            <person name="Priest M."/>
            <person name="Raghuraman S."/>
            <person name="Rege F."/>
            <person name="Reyes R."/>
            <person name="Rise C."/>
            <person name="Rogov P."/>
            <person name="Ross K."/>
            <person name="Ryan E."/>
            <person name="Settipalli S."/>
            <person name="Shea T."/>
            <person name="Sherpa N."/>
            <person name="Shi L."/>
            <person name="Shih D."/>
            <person name="Sparrow T."/>
            <person name="Spaulding J."/>
            <person name="Stalker J."/>
            <person name="Stange-Thomann N."/>
            <person name="Stavropoulos S."/>
            <person name="Stone C."/>
            <person name="Strader C."/>
            <person name="Tesfaye S."/>
            <person name="Thomson T."/>
            <person name="Thoulutsang Y."/>
            <person name="Thoulutsang D."/>
            <person name="Topham K."/>
            <person name="Topping I."/>
            <person name="Tsamla T."/>
            <person name="Vassiliev H."/>
            <person name="Vo A."/>
            <person name="Wangchuk T."/>
            <person name="Wangdi T."/>
            <person name="Weiand M."/>
            <person name="Wilkinson J."/>
            <person name="Wilson A."/>
            <person name="Yadav S."/>
            <person name="Young G."/>
            <person name="Yu Q."/>
            <person name="Zembek L."/>
            <person name="Zhong D."/>
            <person name="Zimmer A."/>
            <person name="Zwirko Z."/>
            <person name="Jaffe D.B."/>
            <person name="Alvarez P."/>
            <person name="Brockman W."/>
            <person name="Butler J."/>
            <person name="Chin C."/>
            <person name="Gnerre S."/>
            <person name="Grabherr M."/>
            <person name="Kleber M."/>
            <person name="Mauceli E."/>
            <person name="MacCallum I."/>
        </authorList>
    </citation>
    <scope>NUCLEOTIDE SEQUENCE [LARGE SCALE GENOMIC DNA]</scope>
    <source>
        <strain evidence="18">Tucson 15081-1352.22</strain>
    </source>
</reference>
<feature type="transmembrane region" description="Helical" evidence="15">
    <location>
        <begin position="43"/>
        <end position="64"/>
    </location>
</feature>
<organism evidence="17 18">
    <name type="scientific">Drosophila mojavensis</name>
    <name type="common">Fruit fly</name>
    <dbReference type="NCBI Taxonomy" id="7230"/>
    <lineage>
        <taxon>Eukaryota</taxon>
        <taxon>Metazoa</taxon>
        <taxon>Ecdysozoa</taxon>
        <taxon>Arthropoda</taxon>
        <taxon>Hexapoda</taxon>
        <taxon>Insecta</taxon>
        <taxon>Pterygota</taxon>
        <taxon>Neoptera</taxon>
        <taxon>Endopterygota</taxon>
        <taxon>Diptera</taxon>
        <taxon>Brachycera</taxon>
        <taxon>Muscomorpha</taxon>
        <taxon>Ephydroidea</taxon>
        <taxon>Drosophilidae</taxon>
        <taxon>Drosophila</taxon>
    </lineage>
</organism>